<accession>A0A644SW11</accession>
<organism evidence="5">
    <name type="scientific">bioreactor metagenome</name>
    <dbReference type="NCBI Taxonomy" id="1076179"/>
    <lineage>
        <taxon>unclassified sequences</taxon>
        <taxon>metagenomes</taxon>
        <taxon>ecological metagenomes</taxon>
    </lineage>
</organism>
<reference evidence="5" key="1">
    <citation type="submission" date="2019-08" db="EMBL/GenBank/DDBJ databases">
        <authorList>
            <person name="Kucharzyk K."/>
            <person name="Murdoch R.W."/>
            <person name="Higgins S."/>
            <person name="Loffler F."/>
        </authorList>
    </citation>
    <scope>NUCLEOTIDE SEQUENCE</scope>
</reference>
<dbReference type="AlphaFoldDB" id="A0A644SW11"/>
<dbReference type="InterPro" id="IPR050109">
    <property type="entry name" value="HTH-type_TetR-like_transc_reg"/>
</dbReference>
<keyword evidence="2" id="KW-0238">DNA-binding</keyword>
<comment type="caution">
    <text evidence="5">The sequence shown here is derived from an EMBL/GenBank/DDBJ whole genome shotgun (WGS) entry which is preliminary data.</text>
</comment>
<sequence>MARPKDADKRQLILAEAKKMFAERGYERSSMGALAARIGIPVGSLYTYFPSKEALLGVIVEEGWSEFASYLEEGLEGNAASGAKAAGLVSRPAGPVSKGSFADAGLAKLAFLIRKALPALFKDMDLIAILLGQAGSATRLKEKLDYLASLIASIIGECVEEKGENPRTAIPELEAGLLVMLLGSLESLRLSRRIDTGIGAEEIIAFLASTVEATLGRALPEV</sequence>
<name>A0A644SW11_9ZZZZ</name>
<dbReference type="PANTHER" id="PTHR30055:SF234">
    <property type="entry name" value="HTH-TYPE TRANSCRIPTIONAL REGULATOR BETI"/>
    <property type="match status" value="1"/>
</dbReference>
<evidence type="ECO:0000259" key="4">
    <source>
        <dbReference type="PROSITE" id="PS50977"/>
    </source>
</evidence>
<feature type="domain" description="HTH tetR-type" evidence="4">
    <location>
        <begin position="7"/>
        <end position="67"/>
    </location>
</feature>
<dbReference type="SUPFAM" id="SSF46689">
    <property type="entry name" value="Homeodomain-like"/>
    <property type="match status" value="1"/>
</dbReference>
<dbReference type="EMBL" id="VSSQ01000008">
    <property type="protein sequence ID" value="MPL58803.1"/>
    <property type="molecule type" value="Genomic_DNA"/>
</dbReference>
<evidence type="ECO:0000256" key="3">
    <source>
        <dbReference type="ARBA" id="ARBA00023163"/>
    </source>
</evidence>
<keyword evidence="3" id="KW-0804">Transcription</keyword>
<evidence type="ECO:0000256" key="1">
    <source>
        <dbReference type="ARBA" id="ARBA00023015"/>
    </source>
</evidence>
<dbReference type="InterPro" id="IPR009057">
    <property type="entry name" value="Homeodomain-like_sf"/>
</dbReference>
<dbReference type="PRINTS" id="PR00455">
    <property type="entry name" value="HTHTETR"/>
</dbReference>
<dbReference type="Pfam" id="PF00440">
    <property type="entry name" value="TetR_N"/>
    <property type="match status" value="1"/>
</dbReference>
<dbReference type="GO" id="GO:0000976">
    <property type="term" value="F:transcription cis-regulatory region binding"/>
    <property type="evidence" value="ECO:0007669"/>
    <property type="project" value="TreeGrafter"/>
</dbReference>
<dbReference type="GO" id="GO:0003700">
    <property type="term" value="F:DNA-binding transcription factor activity"/>
    <property type="evidence" value="ECO:0007669"/>
    <property type="project" value="TreeGrafter"/>
</dbReference>
<dbReference type="PANTHER" id="PTHR30055">
    <property type="entry name" value="HTH-TYPE TRANSCRIPTIONAL REGULATOR RUTR"/>
    <property type="match status" value="1"/>
</dbReference>
<dbReference type="PROSITE" id="PS50977">
    <property type="entry name" value="HTH_TETR_2"/>
    <property type="match status" value="1"/>
</dbReference>
<gene>
    <name evidence="5" type="ORF">SDC9_04346</name>
</gene>
<dbReference type="Gene3D" id="1.10.357.10">
    <property type="entry name" value="Tetracycline Repressor, domain 2"/>
    <property type="match status" value="1"/>
</dbReference>
<evidence type="ECO:0000256" key="2">
    <source>
        <dbReference type="ARBA" id="ARBA00023125"/>
    </source>
</evidence>
<evidence type="ECO:0000313" key="5">
    <source>
        <dbReference type="EMBL" id="MPL58803.1"/>
    </source>
</evidence>
<keyword evidence="1" id="KW-0805">Transcription regulation</keyword>
<protein>
    <recommendedName>
        <fullName evidence="4">HTH tetR-type domain-containing protein</fullName>
    </recommendedName>
</protein>
<dbReference type="InterPro" id="IPR001647">
    <property type="entry name" value="HTH_TetR"/>
</dbReference>
<proteinExistence type="predicted"/>